<evidence type="ECO:0000259" key="4">
    <source>
        <dbReference type="Pfam" id="PF03328"/>
    </source>
</evidence>
<feature type="domain" description="HpcH/HpaI aldolase/citrate lyase" evidence="4">
    <location>
        <begin position="36"/>
        <end position="245"/>
    </location>
</feature>
<evidence type="ECO:0000256" key="3">
    <source>
        <dbReference type="ARBA" id="ARBA00023239"/>
    </source>
</evidence>
<dbReference type="Proteomes" id="UP000582016">
    <property type="component" value="Unassembled WGS sequence"/>
</dbReference>
<dbReference type="AlphaFoldDB" id="A0A8H5JQ71"/>
<dbReference type="OrthoDB" id="1621678at2759"/>
<dbReference type="EMBL" id="JAAOAQ010000269">
    <property type="protein sequence ID" value="KAF5558333.1"/>
    <property type="molecule type" value="Genomic_DNA"/>
</dbReference>
<comment type="caution">
    <text evidence="5">The sequence shown here is derived from an EMBL/GenBank/DDBJ whole genome shotgun (WGS) entry which is preliminary data.</text>
</comment>
<comment type="similarity">
    <text evidence="1">Belongs to the HpcH/HpaI aldolase family.</text>
</comment>
<keyword evidence="2" id="KW-0479">Metal-binding</keyword>
<sequence length="294" mass="31800">MASGNIFKAALDKGAGSSLGYWQMMPSTNISRMLAQTPGCDWVLIDCEHGDLDDRDMRQCVPAVAAAGASPIVRIPSMEPWLIKRALDAGAHGILVPLLQTAQEARDIVKAAKFPPMGNRGFGSPFSMDRFKPVPTSDEYLQQANDSLLTLIQIETKSALDNLEEIAAVEGIDVLFIGPFDLGNSIGYPILNGVVKPELKAAINRILEVSRKAGKKCGVYSGSGEQAKGYIEAGFDMVHVGTDFAMLQQVTRSEMGTAQGKDLAFMTLTYSSNFDKALKILLENIPRVILYDLA</sequence>
<evidence type="ECO:0000256" key="2">
    <source>
        <dbReference type="ARBA" id="ARBA00022723"/>
    </source>
</evidence>
<protein>
    <submittedName>
        <fullName evidence="5">2 4-dihydroxyhept-2-ene-1 7-dioic acid aldolase</fullName>
    </submittedName>
</protein>
<dbReference type="GO" id="GO:0016832">
    <property type="term" value="F:aldehyde-lyase activity"/>
    <property type="evidence" value="ECO:0007669"/>
    <property type="project" value="TreeGrafter"/>
</dbReference>
<dbReference type="InterPro" id="IPR005000">
    <property type="entry name" value="Aldolase/citrate-lyase_domain"/>
</dbReference>
<dbReference type="Gene3D" id="3.20.20.60">
    <property type="entry name" value="Phosphoenolpyruvate-binding domains"/>
    <property type="match status" value="1"/>
</dbReference>
<name>A0A8H5JQ71_9HYPO</name>
<organism evidence="5 6">
    <name type="scientific">Fusarium phyllophilum</name>
    <dbReference type="NCBI Taxonomy" id="47803"/>
    <lineage>
        <taxon>Eukaryota</taxon>
        <taxon>Fungi</taxon>
        <taxon>Dikarya</taxon>
        <taxon>Ascomycota</taxon>
        <taxon>Pezizomycotina</taxon>
        <taxon>Sordariomycetes</taxon>
        <taxon>Hypocreomycetidae</taxon>
        <taxon>Hypocreales</taxon>
        <taxon>Nectriaceae</taxon>
        <taxon>Fusarium</taxon>
        <taxon>Fusarium fujikuroi species complex</taxon>
    </lineage>
</organism>
<reference evidence="5 6" key="1">
    <citation type="submission" date="2020-05" db="EMBL/GenBank/DDBJ databases">
        <title>Identification and distribution of gene clusters putatively required for synthesis of sphingolipid metabolism inhibitors in phylogenetically diverse species of the filamentous fungus Fusarium.</title>
        <authorList>
            <person name="Kim H.-S."/>
            <person name="Busman M."/>
            <person name="Brown D.W."/>
            <person name="Divon H."/>
            <person name="Uhlig S."/>
            <person name="Proctor R.H."/>
        </authorList>
    </citation>
    <scope>NUCLEOTIDE SEQUENCE [LARGE SCALE GENOMIC DNA]</scope>
    <source>
        <strain evidence="5 6">NRRL 13617</strain>
    </source>
</reference>
<dbReference type="PANTHER" id="PTHR30502">
    <property type="entry name" value="2-KETO-3-DEOXY-L-RHAMNONATE ALDOLASE"/>
    <property type="match status" value="1"/>
</dbReference>
<evidence type="ECO:0000313" key="6">
    <source>
        <dbReference type="Proteomes" id="UP000582016"/>
    </source>
</evidence>
<dbReference type="GO" id="GO:0005737">
    <property type="term" value="C:cytoplasm"/>
    <property type="evidence" value="ECO:0007669"/>
    <property type="project" value="TreeGrafter"/>
</dbReference>
<proteinExistence type="inferred from homology"/>
<accession>A0A8H5JQ71</accession>
<keyword evidence="3" id="KW-0456">Lyase</keyword>
<evidence type="ECO:0000313" key="5">
    <source>
        <dbReference type="EMBL" id="KAF5558333.1"/>
    </source>
</evidence>
<keyword evidence="6" id="KW-1185">Reference proteome</keyword>
<dbReference type="InterPro" id="IPR015813">
    <property type="entry name" value="Pyrv/PenolPyrv_kinase-like_dom"/>
</dbReference>
<dbReference type="InterPro" id="IPR050251">
    <property type="entry name" value="HpcH-HpaI_aldolase"/>
</dbReference>
<dbReference type="GO" id="GO:0046872">
    <property type="term" value="F:metal ion binding"/>
    <property type="evidence" value="ECO:0007669"/>
    <property type="project" value="UniProtKB-KW"/>
</dbReference>
<dbReference type="SUPFAM" id="SSF51621">
    <property type="entry name" value="Phosphoenolpyruvate/pyruvate domain"/>
    <property type="match status" value="1"/>
</dbReference>
<dbReference type="PANTHER" id="PTHR30502:SF0">
    <property type="entry name" value="PHOSPHOENOLPYRUVATE CARBOXYLASE FAMILY PROTEIN"/>
    <property type="match status" value="1"/>
</dbReference>
<dbReference type="Pfam" id="PF03328">
    <property type="entry name" value="HpcH_HpaI"/>
    <property type="match status" value="1"/>
</dbReference>
<evidence type="ECO:0000256" key="1">
    <source>
        <dbReference type="ARBA" id="ARBA00005568"/>
    </source>
</evidence>
<dbReference type="InterPro" id="IPR040442">
    <property type="entry name" value="Pyrv_kinase-like_dom_sf"/>
</dbReference>
<gene>
    <name evidence="5" type="ORF">FPHYL_7421</name>
</gene>